<comment type="caution">
    <text evidence="1">The sequence shown here is derived from an EMBL/GenBank/DDBJ whole genome shotgun (WGS) entry which is preliminary data.</text>
</comment>
<organism evidence="1 2">
    <name type="scientific">Spiromyces aspiralis</name>
    <dbReference type="NCBI Taxonomy" id="68401"/>
    <lineage>
        <taxon>Eukaryota</taxon>
        <taxon>Fungi</taxon>
        <taxon>Fungi incertae sedis</taxon>
        <taxon>Zoopagomycota</taxon>
        <taxon>Kickxellomycotina</taxon>
        <taxon>Kickxellomycetes</taxon>
        <taxon>Kickxellales</taxon>
        <taxon>Kickxellaceae</taxon>
        <taxon>Spiromyces</taxon>
    </lineage>
</organism>
<name>A0ACC1HWM8_9FUNG</name>
<evidence type="ECO:0000313" key="1">
    <source>
        <dbReference type="EMBL" id="KAJ1680163.1"/>
    </source>
</evidence>
<accession>A0ACC1HWM8</accession>
<reference evidence="1" key="1">
    <citation type="submission" date="2022-06" db="EMBL/GenBank/DDBJ databases">
        <title>Phylogenomic reconstructions and comparative analyses of Kickxellomycotina fungi.</title>
        <authorList>
            <person name="Reynolds N.K."/>
            <person name="Stajich J.E."/>
            <person name="Barry K."/>
            <person name="Grigoriev I.V."/>
            <person name="Crous P."/>
            <person name="Smith M.E."/>
        </authorList>
    </citation>
    <scope>NUCLEOTIDE SEQUENCE</scope>
    <source>
        <strain evidence="1">RSA 2271</strain>
    </source>
</reference>
<gene>
    <name evidence="1" type="ORF">EV182_000556</name>
</gene>
<keyword evidence="2" id="KW-1185">Reference proteome</keyword>
<sequence>MLISTGSPLPSVPSKQVWRGWRPYINISETDCAFCLLANLPGAPKDAIRYDIGPDRCLTITVSTIDNHGWRKGYDGWVVWHYSTDTYQHQCRLPIGLDLDRIQCAIRDEFLFITIPRS</sequence>
<protein>
    <submittedName>
        <fullName evidence="1">Uncharacterized protein</fullName>
    </submittedName>
</protein>
<dbReference type="Proteomes" id="UP001145114">
    <property type="component" value="Unassembled WGS sequence"/>
</dbReference>
<evidence type="ECO:0000313" key="2">
    <source>
        <dbReference type="Proteomes" id="UP001145114"/>
    </source>
</evidence>
<proteinExistence type="predicted"/>
<dbReference type="EMBL" id="JAMZIH010000029">
    <property type="protein sequence ID" value="KAJ1680163.1"/>
    <property type="molecule type" value="Genomic_DNA"/>
</dbReference>